<name>A0A6A6VNH5_9PLEO</name>
<protein>
    <recommendedName>
        <fullName evidence="5">Secreted protein</fullName>
    </recommendedName>
</protein>
<evidence type="ECO:0000256" key="2">
    <source>
        <dbReference type="SAM" id="SignalP"/>
    </source>
</evidence>
<dbReference type="AlphaFoldDB" id="A0A6A6VNH5"/>
<organism evidence="3 4">
    <name type="scientific">Sporormia fimetaria CBS 119925</name>
    <dbReference type="NCBI Taxonomy" id="1340428"/>
    <lineage>
        <taxon>Eukaryota</taxon>
        <taxon>Fungi</taxon>
        <taxon>Dikarya</taxon>
        <taxon>Ascomycota</taxon>
        <taxon>Pezizomycotina</taxon>
        <taxon>Dothideomycetes</taxon>
        <taxon>Pleosporomycetidae</taxon>
        <taxon>Pleosporales</taxon>
        <taxon>Sporormiaceae</taxon>
        <taxon>Sporormia</taxon>
    </lineage>
</organism>
<dbReference type="Proteomes" id="UP000799440">
    <property type="component" value="Unassembled WGS sequence"/>
</dbReference>
<evidence type="ECO:0008006" key="5">
    <source>
        <dbReference type="Google" id="ProtNLM"/>
    </source>
</evidence>
<keyword evidence="2" id="KW-0732">Signal</keyword>
<feature type="region of interest" description="Disordered" evidence="1">
    <location>
        <begin position="33"/>
        <end position="52"/>
    </location>
</feature>
<feature type="signal peptide" evidence="2">
    <location>
        <begin position="1"/>
        <end position="19"/>
    </location>
</feature>
<proteinExistence type="predicted"/>
<evidence type="ECO:0000256" key="1">
    <source>
        <dbReference type="SAM" id="MobiDB-lite"/>
    </source>
</evidence>
<reference evidence="3" key="1">
    <citation type="journal article" date="2020" name="Stud. Mycol.">
        <title>101 Dothideomycetes genomes: a test case for predicting lifestyles and emergence of pathogens.</title>
        <authorList>
            <person name="Haridas S."/>
            <person name="Albert R."/>
            <person name="Binder M."/>
            <person name="Bloem J."/>
            <person name="Labutti K."/>
            <person name="Salamov A."/>
            <person name="Andreopoulos B."/>
            <person name="Baker S."/>
            <person name="Barry K."/>
            <person name="Bills G."/>
            <person name="Bluhm B."/>
            <person name="Cannon C."/>
            <person name="Castanera R."/>
            <person name="Culley D."/>
            <person name="Daum C."/>
            <person name="Ezra D."/>
            <person name="Gonzalez J."/>
            <person name="Henrissat B."/>
            <person name="Kuo A."/>
            <person name="Liang C."/>
            <person name="Lipzen A."/>
            <person name="Lutzoni F."/>
            <person name="Magnuson J."/>
            <person name="Mondo S."/>
            <person name="Nolan M."/>
            <person name="Ohm R."/>
            <person name="Pangilinan J."/>
            <person name="Park H.-J."/>
            <person name="Ramirez L."/>
            <person name="Alfaro M."/>
            <person name="Sun H."/>
            <person name="Tritt A."/>
            <person name="Yoshinaga Y."/>
            <person name="Zwiers L.-H."/>
            <person name="Turgeon B."/>
            <person name="Goodwin S."/>
            <person name="Spatafora J."/>
            <person name="Crous P."/>
            <person name="Grigoriev I."/>
        </authorList>
    </citation>
    <scope>NUCLEOTIDE SEQUENCE</scope>
    <source>
        <strain evidence="3">CBS 119925</strain>
    </source>
</reference>
<feature type="chain" id="PRO_5025508547" description="Secreted protein" evidence="2">
    <location>
        <begin position="20"/>
        <end position="80"/>
    </location>
</feature>
<gene>
    <name evidence="3" type="ORF">M011DRAFT_17774</name>
</gene>
<keyword evidence="4" id="KW-1185">Reference proteome</keyword>
<evidence type="ECO:0000313" key="3">
    <source>
        <dbReference type="EMBL" id="KAF2752168.1"/>
    </source>
</evidence>
<sequence>MLHLLSMSIFLIPVRLSKTAEPSACYGPSLTTKGTCRKDRDTDRSKEPSATTVIQVQAKLEPGDGGRQFTSRSARIYLST</sequence>
<evidence type="ECO:0000313" key="4">
    <source>
        <dbReference type="Proteomes" id="UP000799440"/>
    </source>
</evidence>
<accession>A0A6A6VNH5</accession>
<feature type="compositionally biased region" description="Basic and acidic residues" evidence="1">
    <location>
        <begin position="36"/>
        <end position="47"/>
    </location>
</feature>
<dbReference type="EMBL" id="MU006561">
    <property type="protein sequence ID" value="KAF2752168.1"/>
    <property type="molecule type" value="Genomic_DNA"/>
</dbReference>